<proteinExistence type="predicted"/>
<accession>A0ABR2GCK6</accession>
<evidence type="ECO:0000256" key="1">
    <source>
        <dbReference type="SAM" id="MobiDB-lite"/>
    </source>
</evidence>
<dbReference type="Proteomes" id="UP001472677">
    <property type="component" value="Unassembled WGS sequence"/>
</dbReference>
<keyword evidence="3" id="KW-1185">Reference proteome</keyword>
<evidence type="ECO:0000313" key="2">
    <source>
        <dbReference type="EMBL" id="KAK8600651.1"/>
    </source>
</evidence>
<feature type="region of interest" description="Disordered" evidence="1">
    <location>
        <begin position="1"/>
        <end position="23"/>
    </location>
</feature>
<evidence type="ECO:0000313" key="3">
    <source>
        <dbReference type="Proteomes" id="UP001472677"/>
    </source>
</evidence>
<dbReference type="EMBL" id="JBBPBM010000001">
    <property type="protein sequence ID" value="KAK8600651.1"/>
    <property type="molecule type" value="Genomic_DNA"/>
</dbReference>
<feature type="compositionally biased region" description="Basic and acidic residues" evidence="1">
    <location>
        <begin position="10"/>
        <end position="23"/>
    </location>
</feature>
<sequence length="71" mass="8665">MRASGSVPRKQPEASGRHENQQRLRDLINLETNYKQKRERFLIKRKKPENLQHQLQLHHFTWDCLKDEQET</sequence>
<gene>
    <name evidence="2" type="ORF">V6N12_050504</name>
</gene>
<comment type="caution">
    <text evidence="2">The sequence shown here is derived from an EMBL/GenBank/DDBJ whole genome shotgun (WGS) entry which is preliminary data.</text>
</comment>
<protein>
    <submittedName>
        <fullName evidence="2">Uncharacterized protein</fullName>
    </submittedName>
</protein>
<organism evidence="2 3">
    <name type="scientific">Hibiscus sabdariffa</name>
    <name type="common">roselle</name>
    <dbReference type="NCBI Taxonomy" id="183260"/>
    <lineage>
        <taxon>Eukaryota</taxon>
        <taxon>Viridiplantae</taxon>
        <taxon>Streptophyta</taxon>
        <taxon>Embryophyta</taxon>
        <taxon>Tracheophyta</taxon>
        <taxon>Spermatophyta</taxon>
        <taxon>Magnoliopsida</taxon>
        <taxon>eudicotyledons</taxon>
        <taxon>Gunneridae</taxon>
        <taxon>Pentapetalae</taxon>
        <taxon>rosids</taxon>
        <taxon>malvids</taxon>
        <taxon>Malvales</taxon>
        <taxon>Malvaceae</taxon>
        <taxon>Malvoideae</taxon>
        <taxon>Hibiscus</taxon>
    </lineage>
</organism>
<reference evidence="2 3" key="1">
    <citation type="journal article" date="2024" name="G3 (Bethesda)">
        <title>Genome assembly of Hibiscus sabdariffa L. provides insights into metabolisms of medicinal natural products.</title>
        <authorList>
            <person name="Kim T."/>
        </authorList>
    </citation>
    <scope>NUCLEOTIDE SEQUENCE [LARGE SCALE GENOMIC DNA]</scope>
    <source>
        <strain evidence="2">TK-2024</strain>
        <tissue evidence="2">Old leaves</tissue>
    </source>
</reference>
<name>A0ABR2GCK6_9ROSI</name>